<evidence type="ECO:0000256" key="18">
    <source>
        <dbReference type="RuleBase" id="RU000532"/>
    </source>
</evidence>
<feature type="repeat" description="PPR" evidence="17">
    <location>
        <begin position="698"/>
        <end position="733"/>
    </location>
</feature>
<reference evidence="23 24" key="1">
    <citation type="submission" date="2016-02" db="EMBL/GenBank/DDBJ databases">
        <title>Genome analysis of coral dinoflagellate symbionts highlights evolutionary adaptations to a symbiotic lifestyle.</title>
        <authorList>
            <person name="Aranda M."/>
            <person name="Li Y."/>
            <person name="Liew Y.J."/>
            <person name="Baumgarten S."/>
            <person name="Simakov O."/>
            <person name="Wilson M."/>
            <person name="Piel J."/>
            <person name="Ashoor H."/>
            <person name="Bougouffa S."/>
            <person name="Bajic V.B."/>
            <person name="Ryu T."/>
            <person name="Ravasi T."/>
            <person name="Bayer T."/>
            <person name="Micklem G."/>
            <person name="Kim H."/>
            <person name="Bhak J."/>
            <person name="Lajeunesse T.C."/>
            <person name="Voolstra C.R."/>
        </authorList>
    </citation>
    <scope>NUCLEOTIDE SEQUENCE [LARGE SCALE GENOMIC DNA]</scope>
    <source>
        <strain evidence="23 24">CCMP2467</strain>
    </source>
</reference>
<evidence type="ECO:0000313" key="24">
    <source>
        <dbReference type="Proteomes" id="UP000186817"/>
    </source>
</evidence>
<comment type="pathway">
    <text evidence="5">Carbohydrate degradation; glycolysis; pyruvate from D-glyceraldehyde 3-phosphate: step 4/5.</text>
</comment>
<keyword evidence="12 18" id="KW-0418">Kinase</keyword>
<keyword evidence="15" id="KW-0324">Glycolysis</keyword>
<sequence length="1499" mass="161957">MPGKPVALWFVATVCGMALNKLRIDSVDVAGKRVFIRVDFNVPQDKKDPSIITNTQRIDAALPTIKYCLDKGCKSVVLCSHLGRPDGSAVEKYSLAPVAKCVQEKLGKPVTFLKDCCGPEVEAACANPSPGSVILLENCRFHVEEEGKGQDKDGNKIKADKEKTKEFRASIAKLADIYCSDAFGTAHRAHSSMVGEGYSVKCSGFLVAKELEAFAKVLDSPVKPVCAILGGAKVTDKIQLIKNMLDKVDAMIIGGGMAFTFIKVLHGMSIGNSLFDEEGAKIVPEIMEKAKAKGVEIVLPIDFVISSKFGEDGEIKTATLASGIPDGFMGLDCGPESNALNSATIARSKTIVWNGPMGVFEMAAFETGTKVMMDKIVEVTKSGAVTVIGGGDTATACKKYDTEDKVTHCSTGGGASLELLEGKVLPGVAALDDAPAGGAFQILQVRAREIFDSRGNPTVEVDLCTPMALFRAAVPSGASTGIYEALELRDGDKGRLLGKGVLKAVANVNEIIGPKLVGMDVREQKLIDEVMVQQLDGSKNEWGAVGPSPSWVLAFASLGANAILAVSMAVCRAGAAASQMPLYQYIAKISGKPTDKFGALRDTWESGVSRPMPKGKRLIPRGLFYGARARVRLRGTELRRSLSLSLSLRMGGSEKRVGDWNRRIAALSQISDVSGAASRWHGALSLVEDMEAGRLLPDLVTFNSAISCCQREAMWRAALRLRLRLGQRLGLEPNVVTFGAVVASLRGQWLRALAVLSEAEELALRLSDQILNTALQAVGRAEEWRKAVDMLSGIRWKREAPGIRLYTSALDACAKAHASAMALSLCATAEAETEPDVILYSCALAACGSLWQEALLLLEDMSRRQVKATCAPLNSAILCCGRAAKWMQALKLLGDFELNGLQPDVITYTSTIQACGDMWEKVLLLLVDASSKAVQLNFVTYSTSLAATAREWRQAACLLQDVLVRFGHPAIDSMAVVSTYNSAFAALSGQSEWEQAVMLRSSLDKDDAYTCTAMMPLPVKLSAPVREGSWQLALELLQESPRRRSNEKLRSYTAAMSVGEKTSFWPMSLDLFQELWTRMVEVSLVTYNAAISSCEKGQDWRRALGFLRELLAEPAKALKAKAANAISFAAAVSACVNAGQISQAMRLLLEFEARSLPATDVFCSTALMACQKARNWQHALRLLNLVHAFRFELDRAARAAAVATFEGCSLTVPHVFQGVCFGITSTHEEFMILPVGAASFKEAMIVGAEVYHNLKAVIKKKYGQDACNVGDEGGFAPNVQDNNEALDVLMEAIKKSGHEGKVKIGTDVAASEFYKADEKIYDLDFKNEAGGAAEMKKSVPQLIEYYKSWLSKYPFVSIEDPFDQDDWDAYKAFMAEVGKDTQIVGDDLLVTNPTRVKKALEVGACNALLLKVNQIGSITEAIEAANMSMDAGWGVMVSHRSGETEDSFIADLVVGLRTGQIKTGAPCRSERLAKYNQLIRIEEELGPLCSFAGVNFRKP</sequence>
<keyword evidence="24" id="KW-1185">Reference proteome</keyword>
<evidence type="ECO:0000256" key="6">
    <source>
        <dbReference type="ARBA" id="ARBA00008982"/>
    </source>
</evidence>
<dbReference type="Pfam" id="PF00113">
    <property type="entry name" value="Enolase_C"/>
    <property type="match status" value="1"/>
</dbReference>
<dbReference type="PROSITE" id="PS51375">
    <property type="entry name" value="PPR"/>
    <property type="match status" value="1"/>
</dbReference>
<comment type="subcellular location">
    <subcellularLocation>
        <location evidence="3">Cytoplasm</location>
    </subcellularLocation>
</comment>
<dbReference type="FunFam" id="3.20.20.120:FF:000002">
    <property type="entry name" value="Enolase 1"/>
    <property type="match status" value="1"/>
</dbReference>
<dbReference type="PRINTS" id="PR00477">
    <property type="entry name" value="PHGLYCKINASE"/>
</dbReference>
<dbReference type="SMART" id="SM01192">
    <property type="entry name" value="Enolase_C"/>
    <property type="match status" value="1"/>
</dbReference>
<dbReference type="InterPro" id="IPR001576">
    <property type="entry name" value="Phosphoglycerate_kinase"/>
</dbReference>
<evidence type="ECO:0000256" key="13">
    <source>
        <dbReference type="ARBA" id="ARBA00022840"/>
    </source>
</evidence>
<organism evidence="23 24">
    <name type="scientific">Symbiodinium microadriaticum</name>
    <name type="common">Dinoflagellate</name>
    <name type="synonym">Zooxanthella microadriatica</name>
    <dbReference type="NCBI Taxonomy" id="2951"/>
    <lineage>
        <taxon>Eukaryota</taxon>
        <taxon>Sar</taxon>
        <taxon>Alveolata</taxon>
        <taxon>Dinophyceae</taxon>
        <taxon>Suessiales</taxon>
        <taxon>Symbiodiniaceae</taxon>
        <taxon>Symbiodinium</taxon>
    </lineage>
</organism>
<evidence type="ECO:0000256" key="14">
    <source>
        <dbReference type="ARBA" id="ARBA00022842"/>
    </source>
</evidence>
<protein>
    <recommendedName>
        <fullName evidence="18">Phosphoglycerate kinase</fullName>
        <ecNumber evidence="18">2.7.2.3</ecNumber>
    </recommendedName>
</protein>
<evidence type="ECO:0000256" key="5">
    <source>
        <dbReference type="ARBA" id="ARBA00005031"/>
    </source>
</evidence>
<dbReference type="GO" id="GO:0004634">
    <property type="term" value="F:phosphopyruvate hydratase activity"/>
    <property type="evidence" value="ECO:0007669"/>
    <property type="project" value="InterPro"/>
</dbReference>
<dbReference type="GO" id="GO:0005524">
    <property type="term" value="F:ATP binding"/>
    <property type="evidence" value="ECO:0007669"/>
    <property type="project" value="UniProtKB-KW"/>
</dbReference>
<evidence type="ECO:0000256" key="16">
    <source>
        <dbReference type="ARBA" id="ARBA00023239"/>
    </source>
</evidence>
<keyword evidence="13" id="KW-0067">ATP-binding</keyword>
<feature type="chain" id="PRO_5012028290" description="Phosphoglycerate kinase" evidence="20">
    <location>
        <begin position="17"/>
        <end position="1499"/>
    </location>
</feature>
<keyword evidence="9 18" id="KW-0808">Transferase</keyword>
<evidence type="ECO:0000256" key="10">
    <source>
        <dbReference type="ARBA" id="ARBA00022723"/>
    </source>
</evidence>
<dbReference type="SUPFAM" id="SSF54826">
    <property type="entry name" value="Enolase N-terminal domain-like"/>
    <property type="match status" value="1"/>
</dbReference>
<dbReference type="Pfam" id="PF00162">
    <property type="entry name" value="PGK"/>
    <property type="match status" value="1"/>
</dbReference>
<feature type="domain" description="Enolase C-terminal TIM barrel" evidence="21">
    <location>
        <begin position="1227"/>
        <end position="1499"/>
    </location>
</feature>
<comment type="subunit">
    <text evidence="19">Monomer.</text>
</comment>
<dbReference type="PANTHER" id="PTHR11902:SF1">
    <property type="entry name" value="ENOLASE"/>
    <property type="match status" value="1"/>
</dbReference>
<evidence type="ECO:0000256" key="7">
    <source>
        <dbReference type="ARBA" id="ARBA00009604"/>
    </source>
</evidence>
<keyword evidence="20" id="KW-0732">Signal</keyword>
<dbReference type="SFLD" id="SFLDS00001">
    <property type="entry name" value="Enolase"/>
    <property type="match status" value="1"/>
</dbReference>
<evidence type="ECO:0000256" key="19">
    <source>
        <dbReference type="RuleBase" id="RU000696"/>
    </source>
</evidence>
<dbReference type="FunFam" id="3.40.50.1260:FF:000019">
    <property type="entry name" value="Phosphoglycerate kinase 1"/>
    <property type="match status" value="1"/>
</dbReference>
<evidence type="ECO:0000256" key="9">
    <source>
        <dbReference type="ARBA" id="ARBA00022679"/>
    </source>
</evidence>
<dbReference type="Proteomes" id="UP000186817">
    <property type="component" value="Unassembled WGS sequence"/>
</dbReference>
<dbReference type="SMART" id="SM01193">
    <property type="entry name" value="Enolase_N"/>
    <property type="match status" value="1"/>
</dbReference>
<dbReference type="Gene3D" id="1.25.40.10">
    <property type="entry name" value="Tetratricopeptide repeat domain"/>
    <property type="match status" value="4"/>
</dbReference>
<evidence type="ECO:0000256" key="17">
    <source>
        <dbReference type="PROSITE-ProRule" id="PRU00708"/>
    </source>
</evidence>
<name>A0A1Q9E108_SYMMI</name>
<dbReference type="InterPro" id="IPR011990">
    <property type="entry name" value="TPR-like_helical_dom_sf"/>
</dbReference>
<evidence type="ECO:0000256" key="20">
    <source>
        <dbReference type="SAM" id="SignalP"/>
    </source>
</evidence>
<dbReference type="InterPro" id="IPR036043">
    <property type="entry name" value="Phosphoglycerate_kinase_sf"/>
</dbReference>
<evidence type="ECO:0000259" key="22">
    <source>
        <dbReference type="SMART" id="SM01193"/>
    </source>
</evidence>
<evidence type="ECO:0000256" key="2">
    <source>
        <dbReference type="ARBA" id="ARBA00001946"/>
    </source>
</evidence>
<dbReference type="PANTHER" id="PTHR11902">
    <property type="entry name" value="ENOLASE"/>
    <property type="match status" value="1"/>
</dbReference>
<dbReference type="PROSITE" id="PS00164">
    <property type="entry name" value="ENOLASE"/>
    <property type="match status" value="1"/>
</dbReference>
<dbReference type="EC" id="2.7.2.3" evidence="18"/>
<dbReference type="InterPro" id="IPR020810">
    <property type="entry name" value="Enolase_C"/>
</dbReference>
<feature type="domain" description="Enolase N-terminal" evidence="22">
    <location>
        <begin position="442"/>
        <end position="586"/>
    </location>
</feature>
<gene>
    <name evidence="23" type="primary">pgk-1</name>
    <name evidence="23" type="ORF">AK812_SmicGene16217</name>
</gene>
<evidence type="ECO:0000256" key="11">
    <source>
        <dbReference type="ARBA" id="ARBA00022741"/>
    </source>
</evidence>
<keyword evidence="8" id="KW-0963">Cytoplasm</keyword>
<dbReference type="CDD" id="cd00318">
    <property type="entry name" value="Phosphoglycerate_kinase"/>
    <property type="match status" value="1"/>
</dbReference>
<dbReference type="EMBL" id="LSRX01000306">
    <property type="protein sequence ID" value="OLQ01087.1"/>
    <property type="molecule type" value="Genomic_DNA"/>
</dbReference>
<dbReference type="Gene3D" id="3.20.20.120">
    <property type="entry name" value="Enolase-like C-terminal domain"/>
    <property type="match status" value="1"/>
</dbReference>
<dbReference type="InterPro" id="IPR000941">
    <property type="entry name" value="Enolase"/>
</dbReference>
<dbReference type="GO" id="GO:0000015">
    <property type="term" value="C:phosphopyruvate hydratase complex"/>
    <property type="evidence" value="ECO:0007669"/>
    <property type="project" value="InterPro"/>
</dbReference>
<dbReference type="HAMAP" id="MF_00145">
    <property type="entry name" value="Phosphoglyc_kinase"/>
    <property type="match status" value="1"/>
</dbReference>
<comment type="pathway">
    <text evidence="4 18">Carbohydrate degradation; glycolysis; pyruvate from D-glyceraldehyde 3-phosphate: step 2/5.</text>
</comment>
<comment type="similarity">
    <text evidence="7">Belongs to the enolase family.</text>
</comment>
<dbReference type="GO" id="GO:0000287">
    <property type="term" value="F:magnesium ion binding"/>
    <property type="evidence" value="ECO:0007669"/>
    <property type="project" value="InterPro"/>
</dbReference>
<comment type="cofactor">
    <cofactor evidence="2">
        <name>Mg(2+)</name>
        <dbReference type="ChEBI" id="CHEBI:18420"/>
    </cofactor>
</comment>
<comment type="similarity">
    <text evidence="6 18">Belongs to the phosphoglycerate kinase family.</text>
</comment>
<evidence type="ECO:0000256" key="15">
    <source>
        <dbReference type="ARBA" id="ARBA00023152"/>
    </source>
</evidence>
<evidence type="ECO:0000256" key="12">
    <source>
        <dbReference type="ARBA" id="ARBA00022777"/>
    </source>
</evidence>
<dbReference type="Pfam" id="PF01535">
    <property type="entry name" value="PPR"/>
    <property type="match status" value="1"/>
</dbReference>
<dbReference type="SUPFAM" id="SSF51604">
    <property type="entry name" value="Enolase C-terminal domain-like"/>
    <property type="match status" value="1"/>
</dbReference>
<keyword evidence="14" id="KW-0460">Magnesium</keyword>
<keyword evidence="16" id="KW-0456">Lyase</keyword>
<dbReference type="InterPro" id="IPR015824">
    <property type="entry name" value="Phosphoglycerate_kinase_N"/>
</dbReference>
<feature type="signal peptide" evidence="20">
    <location>
        <begin position="1"/>
        <end position="16"/>
    </location>
</feature>
<dbReference type="HAMAP" id="MF_00318">
    <property type="entry name" value="Enolase"/>
    <property type="match status" value="1"/>
</dbReference>
<evidence type="ECO:0000256" key="8">
    <source>
        <dbReference type="ARBA" id="ARBA00022490"/>
    </source>
</evidence>
<keyword evidence="10" id="KW-0479">Metal-binding</keyword>
<dbReference type="Pfam" id="PF03952">
    <property type="entry name" value="Enolase_N"/>
    <property type="match status" value="1"/>
</dbReference>
<comment type="catalytic activity">
    <reaction evidence="1 18">
        <text>(2R)-3-phosphoglycerate + ATP = (2R)-3-phospho-glyceroyl phosphate + ADP</text>
        <dbReference type="Rhea" id="RHEA:14801"/>
        <dbReference type="ChEBI" id="CHEBI:30616"/>
        <dbReference type="ChEBI" id="CHEBI:57604"/>
        <dbReference type="ChEBI" id="CHEBI:58272"/>
        <dbReference type="ChEBI" id="CHEBI:456216"/>
        <dbReference type="EC" id="2.7.2.3"/>
    </reaction>
</comment>
<accession>A0A1Q9E108</accession>
<dbReference type="InterPro" id="IPR020809">
    <property type="entry name" value="Enolase_CS"/>
</dbReference>
<dbReference type="FunFam" id="3.40.50.1260:FF:000031">
    <property type="entry name" value="Phosphoglycerate kinase 1"/>
    <property type="match status" value="1"/>
</dbReference>
<dbReference type="PROSITE" id="PS00111">
    <property type="entry name" value="PGLYCERATE_KINASE"/>
    <property type="match status" value="1"/>
</dbReference>
<dbReference type="InterPro" id="IPR020811">
    <property type="entry name" value="Enolase_N"/>
</dbReference>
<proteinExistence type="inferred from homology"/>
<evidence type="ECO:0000256" key="3">
    <source>
        <dbReference type="ARBA" id="ARBA00004496"/>
    </source>
</evidence>
<evidence type="ECO:0000259" key="21">
    <source>
        <dbReference type="SMART" id="SM01192"/>
    </source>
</evidence>
<dbReference type="OrthoDB" id="433370at2759"/>
<dbReference type="InterPro" id="IPR036849">
    <property type="entry name" value="Enolase-like_C_sf"/>
</dbReference>
<keyword evidence="11" id="KW-0547">Nucleotide-binding</keyword>
<comment type="caution">
    <text evidence="23">The sequence shown here is derived from an EMBL/GenBank/DDBJ whole genome shotgun (WGS) entry which is preliminary data.</text>
</comment>
<dbReference type="InterPro" id="IPR015911">
    <property type="entry name" value="Phosphoglycerate_kinase_CS"/>
</dbReference>
<evidence type="ECO:0000256" key="1">
    <source>
        <dbReference type="ARBA" id="ARBA00000642"/>
    </source>
</evidence>
<dbReference type="InterPro" id="IPR029017">
    <property type="entry name" value="Enolase-like_N"/>
</dbReference>
<dbReference type="Gene3D" id="3.30.390.10">
    <property type="entry name" value="Enolase-like, N-terminal domain"/>
    <property type="match status" value="1"/>
</dbReference>
<dbReference type="GO" id="GO:0004618">
    <property type="term" value="F:phosphoglycerate kinase activity"/>
    <property type="evidence" value="ECO:0007669"/>
    <property type="project" value="UniProtKB-EC"/>
</dbReference>
<dbReference type="UniPathway" id="UPA00109">
    <property type="reaction ID" value="UER00185"/>
</dbReference>
<dbReference type="InterPro" id="IPR002885">
    <property type="entry name" value="PPR_rpt"/>
</dbReference>
<dbReference type="GO" id="GO:0006096">
    <property type="term" value="P:glycolytic process"/>
    <property type="evidence" value="ECO:0007669"/>
    <property type="project" value="UniProtKB-UniPathway"/>
</dbReference>
<evidence type="ECO:0000313" key="23">
    <source>
        <dbReference type="EMBL" id="OLQ01087.1"/>
    </source>
</evidence>
<dbReference type="Gene3D" id="3.40.50.1260">
    <property type="entry name" value="Phosphoglycerate kinase, N-terminal domain"/>
    <property type="match status" value="2"/>
</dbReference>
<evidence type="ECO:0000256" key="4">
    <source>
        <dbReference type="ARBA" id="ARBA00004838"/>
    </source>
</evidence>
<dbReference type="SUPFAM" id="SSF53748">
    <property type="entry name" value="Phosphoglycerate kinase"/>
    <property type="match status" value="1"/>
</dbReference>